<organism evidence="1 2">
    <name type="scientific">Leptospirillum ferriphilum YSK</name>
    <dbReference type="NCBI Taxonomy" id="1441628"/>
    <lineage>
        <taxon>Bacteria</taxon>
        <taxon>Pseudomonadati</taxon>
        <taxon>Nitrospirota</taxon>
        <taxon>Nitrospiria</taxon>
        <taxon>Nitrospirales</taxon>
        <taxon>Nitrospiraceae</taxon>
        <taxon>Leptospirillum</taxon>
    </lineage>
</organism>
<dbReference type="KEGG" id="lfp:Y981_10135"/>
<evidence type="ECO:0000313" key="2">
    <source>
        <dbReference type="Proteomes" id="UP000027059"/>
    </source>
</evidence>
<dbReference type="AlphaFoldDB" id="A0A059Y2V2"/>
<reference evidence="1 2" key="2">
    <citation type="journal article" date="2015" name="Biomed. Res. Int.">
        <title>Effects of Arsenite Resistance on the Growth and Functional Gene Expression of Leptospirillum ferriphilum and Acidithiobacillus thiooxidans in Pure Culture and Coculture.</title>
        <authorList>
            <person name="Jiang H."/>
            <person name="Liang Y."/>
            <person name="Yin H."/>
            <person name="Xiao Y."/>
            <person name="Guo X."/>
            <person name="Xu Y."/>
            <person name="Hu Q."/>
            <person name="Liu H."/>
            <person name="Liu X."/>
        </authorList>
    </citation>
    <scope>NUCLEOTIDE SEQUENCE [LARGE SCALE GENOMIC DNA]</scope>
    <source>
        <strain evidence="1 2">YSK</strain>
    </source>
</reference>
<accession>A0A059Y2V2</accession>
<dbReference type="PANTHER" id="PTHR37804">
    <property type="entry name" value="CDAA REGULATORY PROTEIN CDAR"/>
    <property type="match status" value="1"/>
</dbReference>
<dbReference type="EMBL" id="CP007243">
    <property type="protein sequence ID" value="AIA31906.1"/>
    <property type="molecule type" value="Genomic_DNA"/>
</dbReference>
<proteinExistence type="predicted"/>
<dbReference type="HOGENOM" id="CLU_1179049_0_0_0"/>
<sequence length="235" mass="26082">MRVRERIRRSFTRHLFLKIFALFLAILLWFQVSRKGQEYLSFQVPVTVSHLPPQLELTRTSPQQVTITLSGPPGLSREVPPGSLNILLDGSLMHEGSTVVHLLPSMVSGPPGVHVDTISPRTVRLALEATIQKRVPLYPQFVGSIRGPFPSIRVTLSPDSALVEGGSRSLSRLKGLRIAPIDLSLLTNDKKQVLSVPLTLPVNAQFRIVNPRIVTVTITRVSGKKNHKAKEKQEF</sequence>
<evidence type="ECO:0000313" key="1">
    <source>
        <dbReference type="EMBL" id="AIA31906.1"/>
    </source>
</evidence>
<evidence type="ECO:0008006" key="3">
    <source>
        <dbReference type="Google" id="ProtNLM"/>
    </source>
</evidence>
<protein>
    <recommendedName>
        <fullName evidence="3">YbbR family protein</fullName>
    </recommendedName>
</protein>
<name>A0A059Y2V2_9BACT</name>
<dbReference type="Gene3D" id="2.170.120.40">
    <property type="entry name" value="YbbR-like domain"/>
    <property type="match status" value="1"/>
</dbReference>
<dbReference type="RefSeq" id="WP_038505900.1">
    <property type="nucleotide sequence ID" value="NZ_CP007243.1"/>
</dbReference>
<reference evidence="2" key="1">
    <citation type="submission" date="2014-02" db="EMBL/GenBank/DDBJ databases">
        <title>Complete genome sequence and comparative genomic analysis of the nitrogen-fixing bacterium Leptospirillum ferriphilum YSK.</title>
        <authorList>
            <person name="Guo X."/>
            <person name="Yin H."/>
            <person name="Liang Y."/>
            <person name="Hu Q."/>
            <person name="Ma L."/>
            <person name="Xiao Y."/>
            <person name="Zhang X."/>
            <person name="Qiu G."/>
            <person name="Liu X."/>
        </authorList>
    </citation>
    <scope>NUCLEOTIDE SEQUENCE [LARGE SCALE GENOMIC DNA]</scope>
    <source>
        <strain evidence="2">YSK</strain>
    </source>
</reference>
<dbReference type="OrthoDB" id="9815141at2"/>
<dbReference type="Gene3D" id="2.170.120.30">
    <property type="match status" value="1"/>
</dbReference>
<dbReference type="PANTHER" id="PTHR37804:SF1">
    <property type="entry name" value="CDAA REGULATORY PROTEIN CDAR"/>
    <property type="match status" value="1"/>
</dbReference>
<dbReference type="InterPro" id="IPR053154">
    <property type="entry name" value="c-di-AMP_regulator"/>
</dbReference>
<keyword evidence="2" id="KW-1185">Reference proteome</keyword>
<dbReference type="Proteomes" id="UP000027059">
    <property type="component" value="Chromosome"/>
</dbReference>
<gene>
    <name evidence="1" type="ORF">Y981_10135</name>
</gene>